<reference evidence="2 3" key="1">
    <citation type="submission" date="2017-06" db="EMBL/GenBank/DDBJ databases">
        <title>Complete genome sequence of Nitrospirillum amazonense strain CBAmC, an endophytic nitrogen-fixing and plant growth-promoting bacterium, isolated from sugarcane.</title>
        <authorList>
            <person name="Schwab S."/>
            <person name="dos Santos Teixeira K.R."/>
            <person name="Simoes Araujo J.L."/>
            <person name="Soares Vidal M."/>
            <person name="Borges de Freitas H.R."/>
            <person name="Rivello Crivelaro A.L."/>
            <person name="Bueno de Camargo Nunes A."/>
            <person name="dos Santos C.M."/>
            <person name="Palmeira da Silva Rosa D."/>
            <person name="da Silva Padilha D."/>
            <person name="da Silva E."/>
            <person name="Araujo Terra L."/>
            <person name="Soares Mendes V."/>
            <person name="Farinelli L."/>
            <person name="Magalhaes Cruz L."/>
            <person name="Baldani J.I."/>
        </authorList>
    </citation>
    <scope>NUCLEOTIDE SEQUENCE [LARGE SCALE GENOMIC DNA]</scope>
    <source>
        <strain evidence="2 3">CBAmC</strain>
    </source>
</reference>
<dbReference type="Pfam" id="PF19649">
    <property type="entry name" value="DUF6152"/>
    <property type="match status" value="1"/>
</dbReference>
<keyword evidence="3" id="KW-1185">Reference proteome</keyword>
<gene>
    <name evidence="2" type="ORF">Y958_15115</name>
</gene>
<feature type="chain" id="PRO_5011659901" evidence="1">
    <location>
        <begin position="25"/>
        <end position="120"/>
    </location>
</feature>
<evidence type="ECO:0000313" key="2">
    <source>
        <dbReference type="EMBL" id="ASG22290.1"/>
    </source>
</evidence>
<dbReference type="InterPro" id="IPR046150">
    <property type="entry name" value="DUF6152"/>
</dbReference>
<keyword evidence="1" id="KW-0732">Signal</keyword>
<evidence type="ECO:0000313" key="3">
    <source>
        <dbReference type="Proteomes" id="UP000197153"/>
    </source>
</evidence>
<feature type="signal peptide" evidence="1">
    <location>
        <begin position="1"/>
        <end position="24"/>
    </location>
</feature>
<dbReference type="Proteomes" id="UP000197153">
    <property type="component" value="Chromosome 2"/>
</dbReference>
<dbReference type="EMBL" id="CP022111">
    <property type="protein sequence ID" value="ASG22290.1"/>
    <property type="molecule type" value="Genomic_DNA"/>
</dbReference>
<organism evidence="2 3">
    <name type="scientific">Nitrospirillum viridazoti CBAmc</name>
    <dbReference type="NCBI Taxonomy" id="1441467"/>
    <lineage>
        <taxon>Bacteria</taxon>
        <taxon>Pseudomonadati</taxon>
        <taxon>Pseudomonadota</taxon>
        <taxon>Alphaproteobacteria</taxon>
        <taxon>Rhodospirillales</taxon>
        <taxon>Azospirillaceae</taxon>
        <taxon>Nitrospirillum</taxon>
        <taxon>Nitrospirillum viridazoti</taxon>
    </lineage>
</organism>
<name>A0A248JUU3_9PROT</name>
<accession>A0A248JUU3</accession>
<dbReference type="AlphaFoldDB" id="A0A248JUU3"/>
<dbReference type="KEGG" id="nao:Y958_15115"/>
<evidence type="ECO:0000256" key="1">
    <source>
        <dbReference type="SAM" id="SignalP"/>
    </source>
</evidence>
<proteinExistence type="predicted"/>
<sequence>MYRIGKYALALGICAAVLAEPAMAHHSFAMFDKNKLSELKSVTVVQYTWGNPHVYIIVKSDETTYTLECGSISNMSETGWKFNTLKGGDKIDVVFYPLHNGKPGGALKVATLSDGKKLEA</sequence>
<protein>
    <submittedName>
        <fullName evidence="2">Uncharacterized protein</fullName>
    </submittedName>
</protein>